<dbReference type="Pfam" id="PF07980">
    <property type="entry name" value="SusD_RagB"/>
    <property type="match status" value="1"/>
</dbReference>
<dbReference type="Proteomes" id="UP000533639">
    <property type="component" value="Unassembled WGS sequence"/>
</dbReference>
<evidence type="ECO:0000256" key="5">
    <source>
        <dbReference type="ARBA" id="ARBA00023237"/>
    </source>
</evidence>
<protein>
    <submittedName>
        <fullName evidence="8">RagB/SusD family nutrient uptake outer membrane protein</fullName>
    </submittedName>
</protein>
<evidence type="ECO:0000313" key="9">
    <source>
        <dbReference type="Proteomes" id="UP000533639"/>
    </source>
</evidence>
<comment type="similarity">
    <text evidence="2">Belongs to the SusD family.</text>
</comment>
<reference evidence="8 9" key="1">
    <citation type="submission" date="2020-06" db="EMBL/GenBank/DDBJ databases">
        <authorList>
            <person name="Criscuolo A."/>
        </authorList>
    </citation>
    <scope>NUCLEOTIDE SEQUENCE [LARGE SCALE GENOMIC DNA]</scope>
    <source>
        <strain evidence="8">PXU-55</strain>
    </source>
</reference>
<keyword evidence="4" id="KW-0472">Membrane</keyword>
<evidence type="ECO:0000256" key="4">
    <source>
        <dbReference type="ARBA" id="ARBA00023136"/>
    </source>
</evidence>
<gene>
    <name evidence="8" type="ORF">FLAPXU55_00901</name>
</gene>
<comment type="subcellular location">
    <subcellularLocation>
        <location evidence="1">Cell outer membrane</location>
    </subcellularLocation>
</comment>
<accession>A0A9N8IZ72</accession>
<evidence type="ECO:0000313" key="8">
    <source>
        <dbReference type="EMBL" id="CAC9973222.1"/>
    </source>
</evidence>
<feature type="domain" description="RagB/SusD" evidence="6">
    <location>
        <begin position="247"/>
        <end position="469"/>
    </location>
</feature>
<organism evidence="8 9">
    <name type="scientific">Flavobacterium panici</name>
    <dbReference type="NCBI Taxonomy" id="2654843"/>
    <lineage>
        <taxon>Bacteria</taxon>
        <taxon>Pseudomonadati</taxon>
        <taxon>Bacteroidota</taxon>
        <taxon>Flavobacteriia</taxon>
        <taxon>Flavobacteriales</taxon>
        <taxon>Flavobacteriaceae</taxon>
        <taxon>Flavobacterium</taxon>
    </lineage>
</organism>
<dbReference type="SUPFAM" id="SSF48452">
    <property type="entry name" value="TPR-like"/>
    <property type="match status" value="1"/>
</dbReference>
<evidence type="ECO:0000256" key="3">
    <source>
        <dbReference type="ARBA" id="ARBA00022729"/>
    </source>
</evidence>
<dbReference type="Gene3D" id="1.25.40.390">
    <property type="match status" value="1"/>
</dbReference>
<evidence type="ECO:0000256" key="2">
    <source>
        <dbReference type="ARBA" id="ARBA00006275"/>
    </source>
</evidence>
<evidence type="ECO:0000259" key="7">
    <source>
        <dbReference type="Pfam" id="PF14322"/>
    </source>
</evidence>
<feature type="domain" description="SusD-like N-terminal" evidence="7">
    <location>
        <begin position="96"/>
        <end position="226"/>
    </location>
</feature>
<keyword evidence="3" id="KW-0732">Signal</keyword>
<dbReference type="AlphaFoldDB" id="A0A9N8IZ72"/>
<dbReference type="Pfam" id="PF14322">
    <property type="entry name" value="SusD-like_3"/>
    <property type="match status" value="1"/>
</dbReference>
<sequence>MKIKITAAILVSMLFTISSCTDLDEQLYDRVEDGNFGNTPKEIDALVGGAYSSLRGFADGISNNYPTCEYVFFLNETVSDEATIPTRGTNWYDGGQYQDAQKHTWKADNRMILSAWRYNYTGIAKINSIIYQIDKSSLTANAKAPIYAELKALRAYYYYNLLDLFGNVPIVVDFADTALPTNSTRKQVYDFVEKELTDAIPHLTGNVVYSKMTKNVAYALLARLYLNSKAFIGTERWQDCIDMCQKISGYTLAPDFFANFATQNEKSPEIIFAIPYDSKAGTVGNYMSSMSCHYLHKLTISPVGDYPWSANGMCAQPGVYSEFADTDKRKKCMVAGDQINLATGTVITMDNGEPLTYTETVTSVADAKENEGVRLGKYEMKAGETWERDHDLVVIRYAEILMMQAECYVRLGSADLAKPFVQQVTARAGEEMPATIDLNFIDKELLKEFTFEGRRRTDNIRFGTFFLPWWEKGTTEAYKAIFPIPSTVLTTNKNLKQNPGYPLN</sequence>
<evidence type="ECO:0000256" key="1">
    <source>
        <dbReference type="ARBA" id="ARBA00004442"/>
    </source>
</evidence>
<proteinExistence type="inferred from homology"/>
<dbReference type="EMBL" id="CAIJDE010000029">
    <property type="protein sequence ID" value="CAC9973222.1"/>
    <property type="molecule type" value="Genomic_DNA"/>
</dbReference>
<name>A0A9N8IZ72_9FLAO</name>
<evidence type="ECO:0000259" key="6">
    <source>
        <dbReference type="Pfam" id="PF07980"/>
    </source>
</evidence>
<dbReference type="GO" id="GO:0009279">
    <property type="term" value="C:cell outer membrane"/>
    <property type="evidence" value="ECO:0007669"/>
    <property type="project" value="UniProtKB-SubCell"/>
</dbReference>
<dbReference type="InterPro" id="IPR033985">
    <property type="entry name" value="SusD-like_N"/>
</dbReference>
<dbReference type="RefSeq" id="WP_180856766.1">
    <property type="nucleotide sequence ID" value="NZ_CAIJDE010000029.1"/>
</dbReference>
<dbReference type="InterPro" id="IPR011990">
    <property type="entry name" value="TPR-like_helical_dom_sf"/>
</dbReference>
<comment type="caution">
    <text evidence="8">The sequence shown here is derived from an EMBL/GenBank/DDBJ whole genome shotgun (WGS) entry which is preliminary data.</text>
</comment>
<keyword evidence="5" id="KW-0998">Cell outer membrane</keyword>
<dbReference type="InterPro" id="IPR012944">
    <property type="entry name" value="SusD_RagB_dom"/>
</dbReference>
<keyword evidence="9" id="KW-1185">Reference proteome</keyword>
<dbReference type="PROSITE" id="PS51257">
    <property type="entry name" value="PROKAR_LIPOPROTEIN"/>
    <property type="match status" value="1"/>
</dbReference>